<dbReference type="RefSeq" id="WP_013166506.1">
    <property type="nucleotide sequence ID" value="NC_014217.1"/>
</dbReference>
<dbReference type="Proteomes" id="UP000006633">
    <property type="component" value="Chromosome"/>
</dbReference>
<organism evidence="3 4">
    <name type="scientific">Ancylobacter novellus (strain ATCC 8093 / DSM 506 / JCM 20403 / CCM 1077 / IAM 12100 / NBRC 12443 / NCIMB 10456)</name>
    <name type="common">Starkeya novella</name>
    <dbReference type="NCBI Taxonomy" id="639283"/>
    <lineage>
        <taxon>Bacteria</taxon>
        <taxon>Pseudomonadati</taxon>
        <taxon>Pseudomonadota</taxon>
        <taxon>Alphaproteobacteria</taxon>
        <taxon>Hyphomicrobiales</taxon>
        <taxon>Xanthobacteraceae</taxon>
        <taxon>Ancylobacter</taxon>
    </lineage>
</organism>
<dbReference type="EMBL" id="CP002026">
    <property type="protein sequence ID" value="ADH89002.1"/>
    <property type="molecule type" value="Genomic_DNA"/>
</dbReference>
<keyword evidence="2" id="KW-0732">Signal</keyword>
<name>D7AAJ9_ANCN5</name>
<evidence type="ECO:0000256" key="2">
    <source>
        <dbReference type="SAM" id="SignalP"/>
    </source>
</evidence>
<sequence length="108" mass="11173">MRYAAVLSAAVLMLGAFPAAAQQSITVRPQPRAGANGGLEITIPPINNPNYLDYGPLRDHPGADHSQDYMNQAGGDSMGDSGPGSDNYADLLPDSDGAYDGPIPGTPF</sequence>
<keyword evidence="4" id="KW-1185">Reference proteome</keyword>
<dbReference type="AlphaFoldDB" id="D7AAJ9"/>
<gene>
    <name evidence="3" type="ordered locus">Snov_1697</name>
</gene>
<proteinExistence type="predicted"/>
<dbReference type="KEGG" id="sno:Snov_1697"/>
<feature type="chain" id="PRO_5003092340" evidence="2">
    <location>
        <begin position="22"/>
        <end position="108"/>
    </location>
</feature>
<feature type="signal peptide" evidence="2">
    <location>
        <begin position="1"/>
        <end position="21"/>
    </location>
</feature>
<evidence type="ECO:0000313" key="3">
    <source>
        <dbReference type="EMBL" id="ADH89002.1"/>
    </source>
</evidence>
<protein>
    <submittedName>
        <fullName evidence="3">Uncharacterized protein</fullName>
    </submittedName>
</protein>
<dbReference type="eggNOG" id="ENOG5031AG8">
    <property type="taxonomic scope" value="Bacteria"/>
</dbReference>
<dbReference type="HOGENOM" id="CLU_2195319_0_0_5"/>
<feature type="compositionally biased region" description="Low complexity" evidence="1">
    <location>
        <begin position="74"/>
        <end position="86"/>
    </location>
</feature>
<evidence type="ECO:0000313" key="4">
    <source>
        <dbReference type="Proteomes" id="UP000006633"/>
    </source>
</evidence>
<dbReference type="OrthoDB" id="8450499at2"/>
<accession>D7AAJ9</accession>
<feature type="region of interest" description="Disordered" evidence="1">
    <location>
        <begin position="56"/>
        <end position="108"/>
    </location>
</feature>
<feature type="compositionally biased region" description="Basic and acidic residues" evidence="1">
    <location>
        <begin position="56"/>
        <end position="67"/>
    </location>
</feature>
<reference evidence="3 4" key="1">
    <citation type="journal article" date="2012" name="Stand. Genomic Sci.">
        <title>Complete genome sequence of the facultatively chemolithoautotrophic and methylotrophic alpha Proteobacterium Starkeya novella type strain (ATCC 8093(T)).</title>
        <authorList>
            <person name="Kappler U."/>
            <person name="Davenport K."/>
            <person name="Beatson S."/>
            <person name="Lucas S."/>
            <person name="Lapidus A."/>
            <person name="Copeland A."/>
            <person name="Berry K.W."/>
            <person name="Glavina Del Rio T."/>
            <person name="Hammon N."/>
            <person name="Dalin E."/>
            <person name="Tice H."/>
            <person name="Pitluck S."/>
            <person name="Richardson P."/>
            <person name="Bruce D."/>
            <person name="Goodwin L.A."/>
            <person name="Han C."/>
            <person name="Tapia R."/>
            <person name="Detter J.C."/>
            <person name="Chang Y.J."/>
            <person name="Jeffries C.D."/>
            <person name="Land M."/>
            <person name="Hauser L."/>
            <person name="Kyrpides N.C."/>
            <person name="Goker M."/>
            <person name="Ivanova N."/>
            <person name="Klenk H.P."/>
            <person name="Woyke T."/>
        </authorList>
    </citation>
    <scope>NUCLEOTIDE SEQUENCE [LARGE SCALE GENOMIC DNA]</scope>
    <source>
        <strain evidence="4">ATCC 8093 / DSM 506 / JCM 20403 / CCM 1077 / IAM 12100 / NBRC 12443 / NCIMB 10456</strain>
    </source>
</reference>
<evidence type="ECO:0000256" key="1">
    <source>
        <dbReference type="SAM" id="MobiDB-lite"/>
    </source>
</evidence>